<evidence type="ECO:0000313" key="2">
    <source>
        <dbReference type="EMBL" id="KAL1378830.1"/>
    </source>
</evidence>
<sequence length="224" mass="24312">MPASPKHYLRGMWTTGEQEHSQKMMPHQPIFAGPDRFGPVLEEGKVNLRTTNDVGVPSSCACWRSSIQPQDAVSGMAGPHSDRLTGRDNKDELMYEKERSIKLNQFGLANGAPGQTKIGINSTGECLPGTATTRFGYCAVTSGRAVNEPWVRSANMATVSYGNATASYVPRKGCKPSYSEFAVLADERSLMLSRPSFYSDPTPNELDSSVDGGLTRSLDTGGWR</sequence>
<proteinExistence type="predicted"/>
<keyword evidence="3" id="KW-1185">Reference proteome</keyword>
<name>A0ABD1CQZ2_CULPP</name>
<evidence type="ECO:0000313" key="3">
    <source>
        <dbReference type="Proteomes" id="UP001562425"/>
    </source>
</evidence>
<feature type="region of interest" description="Disordered" evidence="1">
    <location>
        <begin position="195"/>
        <end position="224"/>
    </location>
</feature>
<dbReference type="AlphaFoldDB" id="A0ABD1CQZ2"/>
<accession>A0ABD1CQZ2</accession>
<dbReference type="Proteomes" id="UP001562425">
    <property type="component" value="Unassembled WGS sequence"/>
</dbReference>
<organism evidence="2 3">
    <name type="scientific">Culex pipiens pipiens</name>
    <name type="common">Northern house mosquito</name>
    <dbReference type="NCBI Taxonomy" id="38569"/>
    <lineage>
        <taxon>Eukaryota</taxon>
        <taxon>Metazoa</taxon>
        <taxon>Ecdysozoa</taxon>
        <taxon>Arthropoda</taxon>
        <taxon>Hexapoda</taxon>
        <taxon>Insecta</taxon>
        <taxon>Pterygota</taxon>
        <taxon>Neoptera</taxon>
        <taxon>Endopterygota</taxon>
        <taxon>Diptera</taxon>
        <taxon>Nematocera</taxon>
        <taxon>Culicoidea</taxon>
        <taxon>Culicidae</taxon>
        <taxon>Culicinae</taxon>
        <taxon>Culicini</taxon>
        <taxon>Culex</taxon>
        <taxon>Culex</taxon>
    </lineage>
</organism>
<comment type="caution">
    <text evidence="2">The sequence shown here is derived from an EMBL/GenBank/DDBJ whole genome shotgun (WGS) entry which is preliminary data.</text>
</comment>
<gene>
    <name evidence="2" type="ORF">pipiens_003905</name>
</gene>
<reference evidence="2 3" key="1">
    <citation type="submission" date="2024-05" db="EMBL/GenBank/DDBJ databases">
        <title>Culex pipiens pipiens assembly and annotation.</title>
        <authorList>
            <person name="Alout H."/>
            <person name="Durand T."/>
        </authorList>
    </citation>
    <scope>NUCLEOTIDE SEQUENCE [LARGE SCALE GENOMIC DNA]</scope>
    <source>
        <strain evidence="2">HA-2024</strain>
        <tissue evidence="2">Whole body</tissue>
    </source>
</reference>
<protein>
    <submittedName>
        <fullName evidence="2">Uncharacterized protein</fullName>
    </submittedName>
</protein>
<evidence type="ECO:0000256" key="1">
    <source>
        <dbReference type="SAM" id="MobiDB-lite"/>
    </source>
</evidence>
<dbReference type="EMBL" id="JBEHCU010010068">
    <property type="protein sequence ID" value="KAL1378830.1"/>
    <property type="molecule type" value="Genomic_DNA"/>
</dbReference>